<proteinExistence type="predicted"/>
<reference evidence="1" key="2">
    <citation type="submission" date="2020-09" db="EMBL/GenBank/DDBJ databases">
        <authorList>
            <person name="Sun Q."/>
            <person name="Ohkuma M."/>
        </authorList>
    </citation>
    <scope>NUCLEOTIDE SEQUENCE</scope>
    <source>
        <strain evidence="1">JCM 19831</strain>
    </source>
</reference>
<sequence length="150" mass="15814">MRVVFDRDGTVPATGYEAGLRRLRELGLEVVASPADRLPARNREVELIVAGLDPADVDKHVALCADAFGAPATAGVVTYVSRGTDDDARGVLAAFGVDGTVRRLVDGDEELVTVTLAPGDLRRVPESRLHTALEAALNCEVRIVAGGSPR</sequence>
<protein>
    <submittedName>
        <fullName evidence="1">Uncharacterized protein</fullName>
    </submittedName>
</protein>
<dbReference type="EMBL" id="BMPI01000001">
    <property type="protein sequence ID" value="GGM02692.1"/>
    <property type="molecule type" value="Genomic_DNA"/>
</dbReference>
<reference evidence="1" key="1">
    <citation type="journal article" date="2014" name="Int. J. Syst. Evol. Microbiol.">
        <title>Complete genome sequence of Corynebacterium casei LMG S-19264T (=DSM 44701T), isolated from a smear-ripened cheese.</title>
        <authorList>
            <consortium name="US DOE Joint Genome Institute (JGI-PGF)"/>
            <person name="Walter F."/>
            <person name="Albersmeier A."/>
            <person name="Kalinowski J."/>
            <person name="Ruckert C."/>
        </authorList>
    </citation>
    <scope>NUCLEOTIDE SEQUENCE</scope>
    <source>
        <strain evidence="1">JCM 19831</strain>
    </source>
</reference>
<dbReference type="AlphaFoldDB" id="A0A917SYH6"/>
<organism evidence="1 2">
    <name type="scientific">Dactylosporangium sucinum</name>
    <dbReference type="NCBI Taxonomy" id="1424081"/>
    <lineage>
        <taxon>Bacteria</taxon>
        <taxon>Bacillati</taxon>
        <taxon>Actinomycetota</taxon>
        <taxon>Actinomycetes</taxon>
        <taxon>Micromonosporales</taxon>
        <taxon>Micromonosporaceae</taxon>
        <taxon>Dactylosporangium</taxon>
    </lineage>
</organism>
<keyword evidence="2" id="KW-1185">Reference proteome</keyword>
<name>A0A917SYH6_9ACTN</name>
<evidence type="ECO:0000313" key="1">
    <source>
        <dbReference type="EMBL" id="GGM02692.1"/>
    </source>
</evidence>
<accession>A0A917SYH6</accession>
<gene>
    <name evidence="1" type="ORF">GCM10007977_000080</name>
</gene>
<comment type="caution">
    <text evidence="1">The sequence shown here is derived from an EMBL/GenBank/DDBJ whole genome shotgun (WGS) entry which is preliminary data.</text>
</comment>
<dbReference type="Proteomes" id="UP000642070">
    <property type="component" value="Unassembled WGS sequence"/>
</dbReference>
<evidence type="ECO:0000313" key="2">
    <source>
        <dbReference type="Proteomes" id="UP000642070"/>
    </source>
</evidence>